<dbReference type="AlphaFoldDB" id="A0A1L8CSY2"/>
<protein>
    <submittedName>
        <fullName evidence="1">Rrf2 family protein</fullName>
    </submittedName>
</protein>
<dbReference type="STRING" id="870242.cpu_05380"/>
<dbReference type="EMBL" id="BDJK01000008">
    <property type="protein sequence ID" value="GAV22028.1"/>
    <property type="molecule type" value="Genomic_DNA"/>
</dbReference>
<dbReference type="GO" id="GO:0005829">
    <property type="term" value="C:cytosol"/>
    <property type="evidence" value="ECO:0007669"/>
    <property type="project" value="TreeGrafter"/>
</dbReference>
<dbReference type="Gene3D" id="1.10.10.10">
    <property type="entry name" value="Winged helix-like DNA-binding domain superfamily/Winged helix DNA-binding domain"/>
    <property type="match status" value="1"/>
</dbReference>
<dbReference type="InterPro" id="IPR036390">
    <property type="entry name" value="WH_DNA-bd_sf"/>
</dbReference>
<evidence type="ECO:0000313" key="2">
    <source>
        <dbReference type="Proteomes" id="UP000187485"/>
    </source>
</evidence>
<dbReference type="Proteomes" id="UP000187485">
    <property type="component" value="Unassembled WGS sequence"/>
</dbReference>
<sequence length="142" mass="15571">MQLTKQGEYALIAMMDLAKLPKGQVVPVKTLAERLMLPEAFLAKIVQSLVKAGLVYTVKGPQGGVALLKDPEKITVLEVVEAVEGPVVLSQCINHPDICEKVEICPLHDIWSKIQQKLIEEFSSHNLLVLSKKGQKSGFLAE</sequence>
<dbReference type="Pfam" id="PF02082">
    <property type="entry name" value="Rrf2"/>
    <property type="match status" value="1"/>
</dbReference>
<reference evidence="2" key="1">
    <citation type="submission" date="2016-12" db="EMBL/GenBank/DDBJ databases">
        <title>Draft Genome Sequences od Carboxydothermus pertinax and islandicus, Hydrogenogenic Carboxydotrophic Bacteria.</title>
        <authorList>
            <person name="Fukuyama Y."/>
            <person name="Ohmae K."/>
            <person name="Yoneda Y."/>
            <person name="Yoshida T."/>
            <person name="Sako Y."/>
        </authorList>
    </citation>
    <scope>NUCLEOTIDE SEQUENCE [LARGE SCALE GENOMIC DNA]</scope>
    <source>
        <strain evidence="2">Ug1</strain>
    </source>
</reference>
<proteinExistence type="predicted"/>
<accession>A0A1L8CSY2</accession>
<name>A0A1L8CSY2_9THEO</name>
<comment type="caution">
    <text evidence="1">The sequence shown here is derived from an EMBL/GenBank/DDBJ whole genome shotgun (WGS) entry which is preliminary data.</text>
</comment>
<keyword evidence="2" id="KW-1185">Reference proteome</keyword>
<dbReference type="OrthoDB" id="9808360at2"/>
<organism evidence="1 2">
    <name type="scientific">Carboxydothermus pertinax</name>
    <dbReference type="NCBI Taxonomy" id="870242"/>
    <lineage>
        <taxon>Bacteria</taxon>
        <taxon>Bacillati</taxon>
        <taxon>Bacillota</taxon>
        <taxon>Clostridia</taxon>
        <taxon>Thermoanaerobacterales</taxon>
        <taxon>Thermoanaerobacteraceae</taxon>
        <taxon>Carboxydothermus</taxon>
    </lineage>
</organism>
<dbReference type="PROSITE" id="PS01332">
    <property type="entry name" value="HTH_RRF2_1"/>
    <property type="match status" value="1"/>
</dbReference>
<dbReference type="InterPro" id="IPR036388">
    <property type="entry name" value="WH-like_DNA-bd_sf"/>
</dbReference>
<dbReference type="PANTHER" id="PTHR33221">
    <property type="entry name" value="WINGED HELIX-TURN-HELIX TRANSCRIPTIONAL REGULATOR, RRF2 FAMILY"/>
    <property type="match status" value="1"/>
</dbReference>
<dbReference type="InterPro" id="IPR030489">
    <property type="entry name" value="TR_Rrf2-type_CS"/>
</dbReference>
<dbReference type="NCBIfam" id="TIGR00738">
    <property type="entry name" value="rrf2_super"/>
    <property type="match status" value="1"/>
</dbReference>
<dbReference type="RefSeq" id="WP_075858471.1">
    <property type="nucleotide sequence ID" value="NZ_BDJK01000008.1"/>
</dbReference>
<dbReference type="GO" id="GO:0003700">
    <property type="term" value="F:DNA-binding transcription factor activity"/>
    <property type="evidence" value="ECO:0007669"/>
    <property type="project" value="TreeGrafter"/>
</dbReference>
<gene>
    <name evidence="1" type="ORF">cpu_05380</name>
</gene>
<dbReference type="InterPro" id="IPR000944">
    <property type="entry name" value="Tscrpt_reg_Rrf2"/>
</dbReference>
<dbReference type="PANTHER" id="PTHR33221:SF2">
    <property type="entry name" value="TRANSCRIPTIONAL REGULATOR"/>
    <property type="match status" value="1"/>
</dbReference>
<evidence type="ECO:0000313" key="1">
    <source>
        <dbReference type="EMBL" id="GAV22028.1"/>
    </source>
</evidence>
<dbReference type="PROSITE" id="PS51197">
    <property type="entry name" value="HTH_RRF2_2"/>
    <property type="match status" value="1"/>
</dbReference>
<dbReference type="SUPFAM" id="SSF46785">
    <property type="entry name" value="Winged helix' DNA-binding domain"/>
    <property type="match status" value="1"/>
</dbReference>